<sequence>MPNLLSYALTVLLLIIGFIFYPNMRQAELSDRMAEKIANDATILFVDSVRAKGYVDVRDYEVFQKSIDNSGVVFKVTFEHFKKNIQPVYTDPYNAATFQNTFAVSYDGYFYNDIMNVLYPGTPVPADDTTRRYKMHVGDLFNIRLNPVSESISSRLNKLMFHRESVPIMVPYGGMVLNEAP</sequence>
<evidence type="ECO:0000256" key="1">
    <source>
        <dbReference type="SAM" id="Phobius"/>
    </source>
</evidence>
<dbReference type="OrthoDB" id="2082320at2"/>
<evidence type="ECO:0008006" key="4">
    <source>
        <dbReference type="Google" id="ProtNLM"/>
    </source>
</evidence>
<evidence type="ECO:0000313" key="2">
    <source>
        <dbReference type="EMBL" id="TVY07321.1"/>
    </source>
</evidence>
<gene>
    <name evidence="2" type="ORF">FPZ49_24570</name>
</gene>
<organism evidence="2 3">
    <name type="scientific">Paenibacillus cremeus</name>
    <dbReference type="NCBI Taxonomy" id="2163881"/>
    <lineage>
        <taxon>Bacteria</taxon>
        <taxon>Bacillati</taxon>
        <taxon>Bacillota</taxon>
        <taxon>Bacilli</taxon>
        <taxon>Bacillales</taxon>
        <taxon>Paenibacillaceae</taxon>
        <taxon>Paenibacillus</taxon>
    </lineage>
</organism>
<protein>
    <recommendedName>
        <fullName evidence="4">DUF4320 family protein</fullName>
    </recommendedName>
</protein>
<dbReference type="Proteomes" id="UP000317036">
    <property type="component" value="Unassembled WGS sequence"/>
</dbReference>
<proteinExistence type="predicted"/>
<reference evidence="2 3" key="1">
    <citation type="submission" date="2019-07" db="EMBL/GenBank/DDBJ databases">
        <authorList>
            <person name="Kim J."/>
        </authorList>
    </citation>
    <scope>NUCLEOTIDE SEQUENCE [LARGE SCALE GENOMIC DNA]</scope>
    <source>
        <strain evidence="2 3">JC52</strain>
    </source>
</reference>
<keyword evidence="1" id="KW-1133">Transmembrane helix</keyword>
<evidence type="ECO:0000313" key="3">
    <source>
        <dbReference type="Proteomes" id="UP000317036"/>
    </source>
</evidence>
<comment type="caution">
    <text evidence="2">The sequence shown here is derived from an EMBL/GenBank/DDBJ whole genome shotgun (WGS) entry which is preliminary data.</text>
</comment>
<dbReference type="EMBL" id="VNJI01000039">
    <property type="protein sequence ID" value="TVY07321.1"/>
    <property type="molecule type" value="Genomic_DNA"/>
</dbReference>
<keyword evidence="3" id="KW-1185">Reference proteome</keyword>
<dbReference type="RefSeq" id="WP_144852011.1">
    <property type="nucleotide sequence ID" value="NZ_VNJI01000039.1"/>
</dbReference>
<dbReference type="AlphaFoldDB" id="A0A559K599"/>
<name>A0A559K599_9BACL</name>
<feature type="transmembrane region" description="Helical" evidence="1">
    <location>
        <begin position="6"/>
        <end position="24"/>
    </location>
</feature>
<keyword evidence="1" id="KW-0472">Membrane</keyword>
<keyword evidence="1" id="KW-0812">Transmembrane</keyword>
<accession>A0A559K599</accession>